<dbReference type="GO" id="GO:0009941">
    <property type="term" value="C:chloroplast envelope"/>
    <property type="evidence" value="ECO:0007669"/>
    <property type="project" value="TreeGrafter"/>
</dbReference>
<gene>
    <name evidence="2" type="ORF">MSP1401_LOCUS12717</name>
</gene>
<proteinExistence type="predicted"/>
<dbReference type="PANTHER" id="PTHR47380:SF4">
    <property type="entry name" value="OS02G0533000 PROTEIN"/>
    <property type="match status" value="1"/>
</dbReference>
<protein>
    <recommendedName>
        <fullName evidence="3">Iron-sulfur cluster biosynthesis family protein</fullName>
    </recommendedName>
</protein>
<accession>A0A7S0GXL5</accession>
<feature type="transmembrane region" description="Helical" evidence="1">
    <location>
        <begin position="424"/>
        <end position="452"/>
    </location>
</feature>
<keyword evidence="1" id="KW-0812">Transmembrane</keyword>
<dbReference type="PANTHER" id="PTHR47380">
    <property type="entry name" value="OS02G0533000 PROTEIN"/>
    <property type="match status" value="1"/>
</dbReference>
<organism evidence="2">
    <name type="scientific">Micromonas pusilla</name>
    <name type="common">Picoplanktonic green alga</name>
    <name type="synonym">Chromulina pusilla</name>
    <dbReference type="NCBI Taxonomy" id="38833"/>
    <lineage>
        <taxon>Eukaryota</taxon>
        <taxon>Viridiplantae</taxon>
        <taxon>Chlorophyta</taxon>
        <taxon>Mamiellophyceae</taxon>
        <taxon>Mamiellales</taxon>
        <taxon>Mamiellaceae</taxon>
        <taxon>Micromonas</taxon>
    </lineage>
</organism>
<evidence type="ECO:0008006" key="3">
    <source>
        <dbReference type="Google" id="ProtNLM"/>
    </source>
</evidence>
<keyword evidence="1" id="KW-0472">Membrane</keyword>
<name>A0A7S0GXL5_MICPS</name>
<feature type="transmembrane region" description="Helical" evidence="1">
    <location>
        <begin position="392"/>
        <end position="412"/>
    </location>
</feature>
<sequence length="529" mass="57019">MRVRVVARRGACAPRAFGHVVPTSAVSRSKLASRTVDGSSFATAGAAPRALVARRRRRLAPPAAALSGLGDVIEKTASPGGRVESELLPKQLRDDVLDAIESLGGAVTVGDVASAAGCKVSEAESVMTAIAADTGAALEVSELGDIRYVFPKDARGAISQKSLKIKTIEPALETAGKVGSYLARVSFGTTLIASIAIVYAAIFALLSNRDSDRDERRGGGGGMFFGPRMYVSPFDFLWYWDPYYYERRAYLAQLEGARDMNFFEAVFSFVFGDGDPNAEFERRRWALVGLAIQRNGGALAAEQLAPFLDRPDESMGTSDESFVLPALTRFGGVPEVDPNTNEIVYKFESMESTAGGFAGIEAVLNAAPRGFSTAMAEEEEIRFSLATQSQRTMAAALGVFNFVGVVALGFLVGDPQIVMRKPELVAAITALLPGLQAYAVSFFAIPAARWFFTQKKNEAIRERNEARLEASRALMRPGKLLQTKLDAAKRMTGARRVVTGDDSVYSSAKGAAKFDEDDFDRRLRERNGP</sequence>
<feature type="transmembrane region" description="Helical" evidence="1">
    <location>
        <begin position="187"/>
        <end position="207"/>
    </location>
</feature>
<evidence type="ECO:0000313" key="2">
    <source>
        <dbReference type="EMBL" id="CAD8452379.1"/>
    </source>
</evidence>
<dbReference type="AlphaFoldDB" id="A0A7S0GXL5"/>
<dbReference type="InterPro" id="IPR044200">
    <property type="entry name" value="At5g03900-like"/>
</dbReference>
<evidence type="ECO:0000256" key="1">
    <source>
        <dbReference type="SAM" id="Phobius"/>
    </source>
</evidence>
<dbReference type="EMBL" id="HBEN01015191">
    <property type="protein sequence ID" value="CAD8452379.1"/>
    <property type="molecule type" value="Transcribed_RNA"/>
</dbReference>
<keyword evidence="1" id="KW-1133">Transmembrane helix</keyword>
<reference evidence="2" key="1">
    <citation type="submission" date="2021-01" db="EMBL/GenBank/DDBJ databases">
        <authorList>
            <person name="Corre E."/>
            <person name="Pelletier E."/>
            <person name="Niang G."/>
            <person name="Scheremetjew M."/>
            <person name="Finn R."/>
            <person name="Kale V."/>
            <person name="Holt S."/>
            <person name="Cochrane G."/>
            <person name="Meng A."/>
            <person name="Brown T."/>
            <person name="Cohen L."/>
        </authorList>
    </citation>
    <scope>NUCLEOTIDE SEQUENCE</scope>
    <source>
        <strain evidence="2">CCAC1681</strain>
    </source>
</reference>